<dbReference type="Proteomes" id="UP000481153">
    <property type="component" value="Unassembled WGS sequence"/>
</dbReference>
<dbReference type="GO" id="GO:0042797">
    <property type="term" value="P:tRNA transcription by RNA polymerase III"/>
    <property type="evidence" value="ECO:0007669"/>
    <property type="project" value="TreeGrafter"/>
</dbReference>
<gene>
    <name evidence="6" type="ORF">Ae201684_010988</name>
</gene>
<evidence type="ECO:0008006" key="8">
    <source>
        <dbReference type="Google" id="ProtNLM"/>
    </source>
</evidence>
<organism evidence="6 7">
    <name type="scientific">Aphanomyces euteiches</name>
    <dbReference type="NCBI Taxonomy" id="100861"/>
    <lineage>
        <taxon>Eukaryota</taxon>
        <taxon>Sar</taxon>
        <taxon>Stramenopiles</taxon>
        <taxon>Oomycota</taxon>
        <taxon>Saprolegniomycetes</taxon>
        <taxon>Saprolegniales</taxon>
        <taxon>Verrucalvaceae</taxon>
        <taxon>Aphanomyces</taxon>
    </lineage>
</organism>
<dbReference type="AlphaFoldDB" id="A0A6G0WW31"/>
<dbReference type="InterPro" id="IPR007811">
    <property type="entry name" value="RPC4"/>
</dbReference>
<keyword evidence="3" id="KW-0804">Transcription</keyword>
<feature type="compositionally biased region" description="Basic residues" evidence="5">
    <location>
        <begin position="35"/>
        <end position="45"/>
    </location>
</feature>
<evidence type="ECO:0000256" key="5">
    <source>
        <dbReference type="SAM" id="MobiDB-lite"/>
    </source>
</evidence>
<proteinExistence type="predicted"/>
<protein>
    <recommendedName>
        <fullName evidence="8">DNA-directed RNA polymerase III subunit RPC4</fullName>
    </recommendedName>
</protein>
<dbReference type="PANTHER" id="PTHR13408:SF0">
    <property type="entry name" value="DNA-DIRECTED RNA POLYMERASE III SUBUNIT RPC4"/>
    <property type="match status" value="1"/>
</dbReference>
<dbReference type="VEuPathDB" id="FungiDB:AeMF1_011932"/>
<sequence>MSGPPPAKAPLPNASQAPANVARLTSLRSTEAAPRKVKFMPRAPKRAGEEPKPKTEISKPTFTPRPARSAEGEGRENRMDGGRSSGGRSSGGRQGGRLGGRGRFNMPAPKVVFGGGGAQGASVSSIGGGGVVTAKPKQPSNAPAVEVGISVLEDALESGVRIQEEEPMQWPPPIQSAMQPMELPFGRPPTSNHTNDDAGSLFCDESGEFILPNNTVLFVQLPTTLPFTKPSKDAKTNTTDEATATERSQDDLFDKSLHAMPGGFMGKINIHKSGKAVLVLGDKTFNIAPGHPPTFYEEAVSIDTKEELLSMLGPVSHHLVVTPDFEALLR</sequence>
<feature type="region of interest" description="Disordered" evidence="5">
    <location>
        <begin position="1"/>
        <end position="143"/>
    </location>
</feature>
<evidence type="ECO:0000256" key="3">
    <source>
        <dbReference type="ARBA" id="ARBA00023163"/>
    </source>
</evidence>
<comment type="subcellular location">
    <subcellularLocation>
        <location evidence="1">Nucleus</location>
    </subcellularLocation>
</comment>
<dbReference type="PANTHER" id="PTHR13408">
    <property type="entry name" value="DNA-DIRECTED RNA POLYMERASE III"/>
    <property type="match status" value="1"/>
</dbReference>
<dbReference type="EMBL" id="VJMJ01000140">
    <property type="protein sequence ID" value="KAF0731684.1"/>
    <property type="molecule type" value="Genomic_DNA"/>
</dbReference>
<evidence type="ECO:0000256" key="2">
    <source>
        <dbReference type="ARBA" id="ARBA00022478"/>
    </source>
</evidence>
<feature type="compositionally biased region" description="Polar residues" evidence="5">
    <location>
        <begin position="236"/>
        <end position="246"/>
    </location>
</feature>
<feature type="region of interest" description="Disordered" evidence="5">
    <location>
        <begin position="228"/>
        <end position="248"/>
    </location>
</feature>
<evidence type="ECO:0000256" key="1">
    <source>
        <dbReference type="ARBA" id="ARBA00004123"/>
    </source>
</evidence>
<keyword evidence="4" id="KW-0539">Nucleus</keyword>
<feature type="compositionally biased region" description="Gly residues" evidence="5">
    <location>
        <begin position="83"/>
        <end position="102"/>
    </location>
</feature>
<keyword evidence="7" id="KW-1185">Reference proteome</keyword>
<evidence type="ECO:0000313" key="6">
    <source>
        <dbReference type="EMBL" id="KAF0731684.1"/>
    </source>
</evidence>
<dbReference type="GO" id="GO:0003677">
    <property type="term" value="F:DNA binding"/>
    <property type="evidence" value="ECO:0007669"/>
    <property type="project" value="InterPro"/>
</dbReference>
<evidence type="ECO:0000313" key="7">
    <source>
        <dbReference type="Proteomes" id="UP000481153"/>
    </source>
</evidence>
<accession>A0A6G0WW31</accession>
<feature type="compositionally biased region" description="Basic and acidic residues" evidence="5">
    <location>
        <begin position="68"/>
        <end position="81"/>
    </location>
</feature>
<comment type="caution">
    <text evidence="6">The sequence shown here is derived from an EMBL/GenBank/DDBJ whole genome shotgun (WGS) entry which is preliminary data.</text>
</comment>
<dbReference type="GO" id="GO:0005666">
    <property type="term" value="C:RNA polymerase III complex"/>
    <property type="evidence" value="ECO:0007669"/>
    <property type="project" value="InterPro"/>
</dbReference>
<evidence type="ECO:0000256" key="4">
    <source>
        <dbReference type="ARBA" id="ARBA00023242"/>
    </source>
</evidence>
<reference evidence="6 7" key="1">
    <citation type="submission" date="2019-07" db="EMBL/GenBank/DDBJ databases">
        <title>Genomics analysis of Aphanomyces spp. identifies a new class of oomycete effector associated with host adaptation.</title>
        <authorList>
            <person name="Gaulin E."/>
        </authorList>
    </citation>
    <scope>NUCLEOTIDE SEQUENCE [LARGE SCALE GENOMIC DNA]</scope>
    <source>
        <strain evidence="6 7">ATCC 201684</strain>
    </source>
</reference>
<dbReference type="Pfam" id="PF05132">
    <property type="entry name" value="RNA_pol_Rpc4"/>
    <property type="match status" value="1"/>
</dbReference>
<keyword evidence="2" id="KW-0240">DNA-directed RNA polymerase</keyword>
<name>A0A6G0WW31_9STRA</name>
<feature type="compositionally biased region" description="Basic and acidic residues" evidence="5">
    <location>
        <begin position="46"/>
        <end position="57"/>
    </location>
</feature>